<evidence type="ECO:0000256" key="22">
    <source>
        <dbReference type="PROSITE-ProRule" id="PRU00302"/>
    </source>
</evidence>
<keyword evidence="9" id="KW-0677">Repeat</keyword>
<feature type="region of interest" description="Disordered" evidence="23">
    <location>
        <begin position="227"/>
        <end position="279"/>
    </location>
</feature>
<evidence type="ECO:0000256" key="20">
    <source>
        <dbReference type="ARBA" id="ARBA00093478"/>
    </source>
</evidence>
<keyword evidence="11" id="KW-0391">Immunity</keyword>
<evidence type="ECO:0000259" key="24">
    <source>
        <dbReference type="PROSITE" id="PS50923"/>
    </source>
</evidence>
<protein>
    <recommendedName>
        <fullName evidence="18">Complement component C7</fullName>
    </recommendedName>
</protein>
<keyword evidence="17" id="KW-1053">Target membrane</keyword>
<comment type="function">
    <text evidence="19">Component of the membrane attack complex (MAC), a multiprotein complex activated by the complement cascade, which inserts into a target cell membrane and forms a pore, leading to target cell membrane rupture and cell lysis. The MAC is initiated by proteolytic cleavage of C5 into complement C5b in response to the classical, alternative, lectin and GZMK complement pathways. The complement pathways consist in a cascade of proteins that leads to phagocytosis and breakdown of pathogens and signaling that strengthens the adaptive immune system. C7 serves as a membrane anchor. During MAC assembly, associates with C5b and C6 to form the C5b-7 complex, a key lipophilic precursor of the MAC complex, which associates with the outer leaflet and reduces the energy for membrane bending.</text>
</comment>
<evidence type="ECO:0000256" key="14">
    <source>
        <dbReference type="ARBA" id="ARBA00023136"/>
    </source>
</evidence>
<dbReference type="SUPFAM" id="SSF82895">
    <property type="entry name" value="TSP-1 type 1 repeat"/>
    <property type="match status" value="1"/>
</dbReference>
<dbReference type="CDD" id="cd00033">
    <property type="entry name" value="CCP"/>
    <property type="match status" value="2"/>
</dbReference>
<accession>A0AAW0NGQ4</accession>
<dbReference type="Gene3D" id="4.10.400.10">
    <property type="entry name" value="Low-density Lipoprotein Receptor"/>
    <property type="match status" value="1"/>
</dbReference>
<keyword evidence="4" id="KW-0964">Secreted</keyword>
<evidence type="ECO:0000256" key="9">
    <source>
        <dbReference type="ARBA" id="ARBA00022737"/>
    </source>
</evidence>
<dbReference type="GO" id="GO:0006958">
    <property type="term" value="P:complement activation, classical pathway"/>
    <property type="evidence" value="ECO:0007669"/>
    <property type="project" value="UniProtKB-KW"/>
</dbReference>
<evidence type="ECO:0000313" key="25">
    <source>
        <dbReference type="EMBL" id="KAK7895738.1"/>
    </source>
</evidence>
<comment type="caution">
    <text evidence="25">The sequence shown here is derived from an EMBL/GenBank/DDBJ whole genome shotgun (WGS) entry which is preliminary data.</text>
</comment>
<evidence type="ECO:0000256" key="10">
    <source>
        <dbReference type="ARBA" id="ARBA00022852"/>
    </source>
</evidence>
<dbReference type="PROSITE" id="PS50092">
    <property type="entry name" value="TSP1"/>
    <property type="match status" value="2"/>
</dbReference>
<organism evidence="25 26">
    <name type="scientific">Mugilogobius chulae</name>
    <name type="common">yellowstripe goby</name>
    <dbReference type="NCBI Taxonomy" id="88201"/>
    <lineage>
        <taxon>Eukaryota</taxon>
        <taxon>Metazoa</taxon>
        <taxon>Chordata</taxon>
        <taxon>Craniata</taxon>
        <taxon>Vertebrata</taxon>
        <taxon>Euteleostomi</taxon>
        <taxon>Actinopterygii</taxon>
        <taxon>Neopterygii</taxon>
        <taxon>Teleostei</taxon>
        <taxon>Neoteleostei</taxon>
        <taxon>Acanthomorphata</taxon>
        <taxon>Gobiaria</taxon>
        <taxon>Gobiiformes</taxon>
        <taxon>Gobioidei</taxon>
        <taxon>Gobiidae</taxon>
        <taxon>Gobionellinae</taxon>
        <taxon>Mugilogobius</taxon>
    </lineage>
</organism>
<dbReference type="InterPro" id="IPR020864">
    <property type="entry name" value="MACPF"/>
</dbReference>
<dbReference type="GO" id="GO:0031640">
    <property type="term" value="P:killing of cells of another organism"/>
    <property type="evidence" value="ECO:0007669"/>
    <property type="project" value="UniProtKB-KW"/>
</dbReference>
<comment type="similarity">
    <text evidence="3">Belongs to the complement C6/C7/C8/C9 family.</text>
</comment>
<feature type="disulfide bond" evidence="22">
    <location>
        <begin position="979"/>
        <end position="1006"/>
    </location>
</feature>
<evidence type="ECO:0000256" key="1">
    <source>
        <dbReference type="ARBA" id="ARBA00004175"/>
    </source>
</evidence>
<feature type="disulfide bond" evidence="22">
    <location>
        <begin position="1011"/>
        <end position="1054"/>
    </location>
</feature>
<dbReference type="SMART" id="SM00209">
    <property type="entry name" value="TSP1"/>
    <property type="match status" value="1"/>
</dbReference>
<dbReference type="SMART" id="SM00192">
    <property type="entry name" value="LDLa"/>
    <property type="match status" value="2"/>
</dbReference>
<name>A0AAW0NGQ4_9GOBI</name>
<dbReference type="SUPFAM" id="SSF57424">
    <property type="entry name" value="LDL receptor-like module"/>
    <property type="match status" value="1"/>
</dbReference>
<evidence type="ECO:0000313" key="26">
    <source>
        <dbReference type="Proteomes" id="UP001460270"/>
    </source>
</evidence>
<dbReference type="InterPro" id="IPR000884">
    <property type="entry name" value="TSP1_rpt"/>
</dbReference>
<keyword evidence="14" id="KW-0472">Membrane</keyword>
<dbReference type="SMART" id="SM00032">
    <property type="entry name" value="CCP"/>
    <property type="match status" value="2"/>
</dbReference>
<comment type="caution">
    <text evidence="22">Lacks conserved residue(s) required for the propagation of feature annotation.</text>
</comment>
<dbReference type="InterPro" id="IPR035976">
    <property type="entry name" value="Sushi/SCR/CCP_sf"/>
</dbReference>
<keyword evidence="6" id="KW-1052">Target cell membrane</keyword>
<feature type="disulfide bond" evidence="21">
    <location>
        <begin position="539"/>
        <end position="554"/>
    </location>
</feature>
<evidence type="ECO:0000256" key="15">
    <source>
        <dbReference type="ARBA" id="ARBA00023157"/>
    </source>
</evidence>
<proteinExistence type="inferred from homology"/>
<dbReference type="PANTHER" id="PTHR45742:SF2">
    <property type="entry name" value="COMPLEMENT COMPONENT C7"/>
    <property type="match status" value="1"/>
</dbReference>
<evidence type="ECO:0000256" key="7">
    <source>
        <dbReference type="ARBA" id="ARBA00022588"/>
    </source>
</evidence>
<dbReference type="Pfam" id="PF00057">
    <property type="entry name" value="Ldl_recept_a"/>
    <property type="match status" value="1"/>
</dbReference>
<keyword evidence="8 22" id="KW-0768">Sushi</keyword>
<evidence type="ECO:0000256" key="13">
    <source>
        <dbReference type="ARBA" id="ARBA00023058"/>
    </source>
</evidence>
<dbReference type="InterPro" id="IPR001862">
    <property type="entry name" value="MAC_perforin"/>
</dbReference>
<feature type="compositionally biased region" description="Polar residues" evidence="23">
    <location>
        <begin position="231"/>
        <end position="240"/>
    </location>
</feature>
<dbReference type="Gene3D" id="3.30.60.30">
    <property type="match status" value="2"/>
</dbReference>
<evidence type="ECO:0000256" key="17">
    <source>
        <dbReference type="ARBA" id="ARBA00023298"/>
    </source>
</evidence>
<gene>
    <name evidence="25" type="ORF">WMY93_021063</name>
</gene>
<keyword evidence="13" id="KW-0473">Membrane attack complex</keyword>
<dbReference type="Gene3D" id="2.20.100.10">
    <property type="entry name" value="Thrombospondin type-1 (TSP1) repeat"/>
    <property type="match status" value="1"/>
</dbReference>
<dbReference type="PRINTS" id="PR00764">
    <property type="entry name" value="COMPLEMENTC9"/>
</dbReference>
<evidence type="ECO:0000256" key="6">
    <source>
        <dbReference type="ARBA" id="ARBA00022537"/>
    </source>
</evidence>
<dbReference type="Pfam" id="PF18434">
    <property type="entry name" value="Kazal_3"/>
    <property type="match status" value="1"/>
</dbReference>
<evidence type="ECO:0000256" key="18">
    <source>
        <dbReference type="ARBA" id="ARBA00073222"/>
    </source>
</evidence>
<dbReference type="InterPro" id="IPR036383">
    <property type="entry name" value="TSP1_rpt_sf"/>
</dbReference>
<keyword evidence="12" id="KW-0180">Complement pathway</keyword>
<dbReference type="InterPro" id="IPR040729">
    <property type="entry name" value="Kazal_3"/>
</dbReference>
<keyword evidence="15 22" id="KW-1015">Disulfide bond</keyword>
<evidence type="ECO:0000256" key="4">
    <source>
        <dbReference type="ARBA" id="ARBA00022525"/>
    </source>
</evidence>
<dbReference type="GO" id="GO:0005579">
    <property type="term" value="C:membrane attack complex"/>
    <property type="evidence" value="ECO:0007669"/>
    <property type="project" value="UniProtKB-KW"/>
</dbReference>
<dbReference type="Pfam" id="PF00084">
    <property type="entry name" value="Sushi"/>
    <property type="match status" value="2"/>
</dbReference>
<evidence type="ECO:0000256" key="16">
    <source>
        <dbReference type="ARBA" id="ARBA00023180"/>
    </source>
</evidence>
<dbReference type="Pfam" id="PF01823">
    <property type="entry name" value="MACPF"/>
    <property type="match status" value="1"/>
</dbReference>
<feature type="region of interest" description="Disordered" evidence="23">
    <location>
        <begin position="317"/>
        <end position="369"/>
    </location>
</feature>
<dbReference type="InterPro" id="IPR048825">
    <property type="entry name" value="C7_KAZAL"/>
</dbReference>
<dbReference type="Gene3D" id="2.10.70.10">
    <property type="entry name" value="Complement Module, domain 1"/>
    <property type="match status" value="2"/>
</dbReference>
<dbReference type="GO" id="GO:0045087">
    <property type="term" value="P:innate immune response"/>
    <property type="evidence" value="ECO:0007669"/>
    <property type="project" value="UniProtKB-KW"/>
</dbReference>
<dbReference type="CDD" id="cd00112">
    <property type="entry name" value="LDLa"/>
    <property type="match status" value="1"/>
</dbReference>
<keyword evidence="16" id="KW-0325">Glycoprotein</keyword>
<comment type="subcellular location">
    <subcellularLocation>
        <location evidence="2">Secreted</location>
    </subcellularLocation>
    <subcellularLocation>
        <location evidence="1">Target cell membrane</location>
    </subcellularLocation>
</comment>
<sequence>MFKNELTSWYKISVPYPNPRHSQVQVQRHATVRSRSEDTSQSGPEQALEGTGPTLGTTALNESFDTNVLDHSRALLHTLDNNVTLQQWCQCGSPPVSCSVRPQHKRDTSPHGTGVQSLSYDVAEAPCPVAGLTTAPGPSVTLLQHQGHTVPTLFQVRTRHIQVFAQFGGALCPGTSFDVQPCSTHKQCPLQDGCGGRFRCSSARPAVQRDQDCEDGLDEARCEDSHYACDTQKSPPNSDLTGRGMEEGLGEEGRDPKRRKGGEEEEQMETSSSSSLLAPFQEQINSPGVSDRLASVSLVADLDDGIMSQGHPCKKCLDTPLHNSNTEHMRHQQPPQQQRKTQEQQGRTGKREHGILQGEGAGVEAGRERGKISMKTCHPSEGRKFERTFKPVRPILILGSSNVGRVPPIEDSRFQMEVFPGTRLQHVTSLLSRVEVAPQCDSAAVVSVWLLLLSPVRAEAPVSCRWSDYGPWSLCDPCSSTKVRTRHIQVFAQFGGALCPGTSFDVQPCSTHKQCPLQDGCGGRFRCSSGRCIRTELLCNGDQDCEDGLDEARCEDSHYACDTQKTPPNSELSGRGYNAVTGQLRASVLNTLSFGGQCRRVFSADSGTHYRLPHNLLRYDLQVTVDNEESDESYESSWSYMKHVQTKALFTNYKQTFHHELSENKAHRVIVLKNRVVLGHFQNSAPAYLTLLQPPPAHLRDALPVRGGPGGQYTALLQLQRHAMQSTSTTDIEYQRCWRKVKRRLFRKKVTVTCERLTQALASEDGFQRSSMPIAVKIVGGDVSLIAALSVLDLQNPERNGQHYDNWAASVRDFPQVIEPKLRPLYDLVKEVPAQDSRSSTSDGPWSSSSQSRTPVSADPVRTTGPLCCQRASAPVCVDLGRPEKPVRAGPTDARRLELLVAVESVLRSGGGSQCVGLSVERTSCEDPDMEHLRLMEPQCLGLSVPPPKTCPAPPALPNGFVLSPKDMYLLGDRVEFSCIHGYHLQGGAVSTCTEQQKWSTERRRCEVSACSAPELQTHVTVSPLKQSYEMGESVSLSCPPGLHLDGEVSQSMCSSSLQWSPSPEHTRCQTASTAPPAPSGLKCAPWQNVGRRGCVCKTPAQCPPSLLLCADLGPLKRALGVCQLGALRCLGRSFSLLTDEQCSWEEPSCESCGPGTRCDESSHKCVCGSVSKCPPDSTPLCAIFGASGVAVTTSECEVGVRRCNRETVRVTGVEPCPES</sequence>
<dbReference type="InterPro" id="IPR000436">
    <property type="entry name" value="Sushi_SCR_CCP_dom"/>
</dbReference>
<evidence type="ECO:0000256" key="12">
    <source>
        <dbReference type="ARBA" id="ARBA00022875"/>
    </source>
</evidence>
<evidence type="ECO:0000256" key="2">
    <source>
        <dbReference type="ARBA" id="ARBA00004613"/>
    </source>
</evidence>
<feature type="region of interest" description="Disordered" evidence="23">
    <location>
        <begin position="833"/>
        <end position="862"/>
    </location>
</feature>
<dbReference type="Proteomes" id="UP001460270">
    <property type="component" value="Unassembled WGS sequence"/>
</dbReference>
<evidence type="ECO:0000256" key="8">
    <source>
        <dbReference type="ARBA" id="ARBA00022659"/>
    </source>
</evidence>
<dbReference type="SMART" id="SM00057">
    <property type="entry name" value="FIMAC"/>
    <property type="match status" value="2"/>
</dbReference>
<feature type="domain" description="Sushi" evidence="24">
    <location>
        <begin position="1009"/>
        <end position="1071"/>
    </location>
</feature>
<feature type="compositionally biased region" description="Low complexity" evidence="23">
    <location>
        <begin position="837"/>
        <end position="852"/>
    </location>
</feature>
<dbReference type="GO" id="GO:0005576">
    <property type="term" value="C:extracellular region"/>
    <property type="evidence" value="ECO:0007669"/>
    <property type="project" value="UniProtKB-SubCell"/>
</dbReference>
<evidence type="ECO:0000256" key="23">
    <source>
        <dbReference type="SAM" id="MobiDB-lite"/>
    </source>
</evidence>
<evidence type="ECO:0000256" key="11">
    <source>
        <dbReference type="ARBA" id="ARBA00022859"/>
    </source>
</evidence>
<keyword evidence="5" id="KW-0245">EGF-like domain</keyword>
<dbReference type="Pfam" id="PF21330">
    <property type="entry name" value="Kazal_C7"/>
    <property type="match status" value="1"/>
</dbReference>
<reference evidence="26" key="1">
    <citation type="submission" date="2024-04" db="EMBL/GenBank/DDBJ databases">
        <title>Salinicola lusitanus LLJ914,a marine bacterium isolated from the Okinawa Trough.</title>
        <authorList>
            <person name="Li J."/>
        </authorList>
    </citation>
    <scope>NUCLEOTIDE SEQUENCE [LARGE SCALE GENOMIC DNA]</scope>
</reference>
<keyword evidence="10" id="KW-0204">Cytolysis</keyword>
<comment type="subunit">
    <text evidence="20">Monomer or dimer; as a C5b-7 complex it can also form multimeric rosettes. Component of the membrane attack complex (MAC), composed of complement C5b, C6, C7, C8A, C8B, C8G and multiple copies of the pore-forming subunit C9.</text>
</comment>
<dbReference type="EMBL" id="JBBPFD010000015">
    <property type="protein sequence ID" value="KAK7895738.1"/>
    <property type="molecule type" value="Genomic_DNA"/>
</dbReference>
<dbReference type="SUPFAM" id="SSF57535">
    <property type="entry name" value="Complement control module/SCR domain"/>
    <property type="match status" value="2"/>
</dbReference>
<keyword evidence="26" id="KW-1185">Reference proteome</keyword>
<feature type="region of interest" description="Disordered" evidence="23">
    <location>
        <begin position="18"/>
        <end position="56"/>
    </location>
</feature>
<feature type="compositionally biased region" description="Low complexity" evidence="23">
    <location>
        <begin position="332"/>
        <end position="347"/>
    </location>
</feature>
<dbReference type="GO" id="GO:0044218">
    <property type="term" value="C:other organism cell membrane"/>
    <property type="evidence" value="ECO:0007669"/>
    <property type="project" value="UniProtKB-KW"/>
</dbReference>
<dbReference type="AlphaFoldDB" id="A0AAW0NGQ4"/>
<evidence type="ECO:0000256" key="5">
    <source>
        <dbReference type="ARBA" id="ARBA00022536"/>
    </source>
</evidence>
<keyword evidence="7" id="KW-0399">Innate immunity</keyword>
<dbReference type="PROSITE" id="PS50068">
    <property type="entry name" value="LDLRA_2"/>
    <property type="match status" value="1"/>
</dbReference>
<dbReference type="InterPro" id="IPR036055">
    <property type="entry name" value="LDL_receptor-like_sf"/>
</dbReference>
<feature type="domain" description="Sushi" evidence="24">
    <location>
        <begin position="949"/>
        <end position="1008"/>
    </location>
</feature>
<dbReference type="PROSITE" id="PS50923">
    <property type="entry name" value="SUSHI"/>
    <property type="match status" value="2"/>
</dbReference>
<dbReference type="InterPro" id="IPR002172">
    <property type="entry name" value="LDrepeatLR_classA_rpt"/>
</dbReference>
<evidence type="ECO:0000256" key="19">
    <source>
        <dbReference type="ARBA" id="ARBA00093281"/>
    </source>
</evidence>
<dbReference type="PANTHER" id="PTHR45742">
    <property type="entry name" value="COMPLEMENT COMPONENT C6"/>
    <property type="match status" value="1"/>
</dbReference>
<evidence type="ECO:0000256" key="3">
    <source>
        <dbReference type="ARBA" id="ARBA00009214"/>
    </source>
</evidence>
<dbReference type="InterPro" id="IPR003884">
    <property type="entry name" value="FacI_MAC"/>
</dbReference>
<feature type="disulfide bond" evidence="21">
    <location>
        <begin position="527"/>
        <end position="545"/>
    </location>
</feature>
<evidence type="ECO:0000256" key="21">
    <source>
        <dbReference type="PROSITE-ProRule" id="PRU00124"/>
    </source>
</evidence>